<comment type="similarity">
    <text evidence="1">Belongs to the CsgA/CsgB family.</text>
</comment>
<dbReference type="EMBL" id="QOVI01000002">
    <property type="protein sequence ID" value="RXG16452.1"/>
    <property type="molecule type" value="Genomic_DNA"/>
</dbReference>
<evidence type="ECO:0000256" key="2">
    <source>
        <dbReference type="ARBA" id="ARBA00022729"/>
    </source>
</evidence>
<dbReference type="AlphaFoldDB" id="A0A4Q0NYQ5"/>
<proteinExistence type="inferred from homology"/>
<feature type="signal peptide" evidence="4">
    <location>
        <begin position="1"/>
        <end position="19"/>
    </location>
</feature>
<feature type="region of interest" description="Disordered" evidence="3">
    <location>
        <begin position="21"/>
        <end position="53"/>
    </location>
</feature>
<keyword evidence="6" id="KW-1185">Reference proteome</keyword>
<reference evidence="5 6" key="1">
    <citation type="submission" date="2018-07" db="EMBL/GenBank/DDBJ databases">
        <title>Leeuwenhoekiella genomics.</title>
        <authorList>
            <person name="Tahon G."/>
            <person name="Willems A."/>
        </authorList>
    </citation>
    <scope>NUCLEOTIDE SEQUENCE [LARGE SCALE GENOMIC DNA]</scope>
    <source>
        <strain evidence="5 6">R-50232</strain>
    </source>
</reference>
<name>A0A4Q0NYQ5_9FLAO</name>
<evidence type="ECO:0000256" key="4">
    <source>
        <dbReference type="SAM" id="SignalP"/>
    </source>
</evidence>
<dbReference type="RefSeq" id="WP_128760138.1">
    <property type="nucleotide sequence ID" value="NZ_QOVI01000002.1"/>
</dbReference>
<dbReference type="InterPro" id="IPR009742">
    <property type="entry name" value="Curlin_rpt"/>
</dbReference>
<evidence type="ECO:0008006" key="7">
    <source>
        <dbReference type="Google" id="ProtNLM"/>
    </source>
</evidence>
<feature type="region of interest" description="Disordered" evidence="3">
    <location>
        <begin position="212"/>
        <end position="299"/>
    </location>
</feature>
<sequence>MKKVILSAAALAFGAIAFAQTTPPTAPSTVSVEMPSTLNAEDGDQGESIQTGNDNRVRVRQAGVNQSVYTNQANGSGTGGNLAWTIQTGQVGDATNPTPGTSGMDNAVEVRQQGTENSSYTKQEGDDNKAETLQGMNNDASARNVAYIRQGTGQQAQSNEASISQDGDGNKAHTVQTFDNNDAFTIQNGTGNESDINQRANPNAAPGHYAYVDQDGMDNQSKVDQDGSATQRAETLQLGNDNDARQTQSGDAPGNTALINQGYQTKYDGPTRGTIGQDLLDVDDWTGGGPTGDNSYGATAVQEQTGSNNAGEIAQYGEADGDASGNNASQQQKGDNGAAFIVQNAYGNTDGGRNYAFQIQEAGDGNVAGIAQNGEGHKAWQYQEGDMNSALSTQRGEGNKAKTSQIGSDNDVTTAQRGQMNVALVSQMTDGASYVASQNVADGFNFGGNQIDVLQVGPGTDDFTEPSGLDCEFTDSLEMGGLTLSNSITLDPICTDCD</sequence>
<dbReference type="Pfam" id="PF07012">
    <property type="entry name" value="Curlin_rpt"/>
    <property type="match status" value="1"/>
</dbReference>
<evidence type="ECO:0000313" key="5">
    <source>
        <dbReference type="EMBL" id="RXG16452.1"/>
    </source>
</evidence>
<comment type="caution">
    <text evidence="5">The sequence shown here is derived from an EMBL/GenBank/DDBJ whole genome shotgun (WGS) entry which is preliminary data.</text>
</comment>
<gene>
    <name evidence="5" type="ORF">DSM04_10225</name>
</gene>
<dbReference type="GO" id="GO:0009289">
    <property type="term" value="C:pilus"/>
    <property type="evidence" value="ECO:0007669"/>
    <property type="project" value="InterPro"/>
</dbReference>
<protein>
    <recommendedName>
        <fullName evidence="7">Curlin associated repeat-containing protein</fullName>
    </recommendedName>
</protein>
<accession>A0A4Q0NYQ5</accession>
<keyword evidence="2 4" id="KW-0732">Signal</keyword>
<evidence type="ECO:0000256" key="1">
    <source>
        <dbReference type="ARBA" id="ARBA00009766"/>
    </source>
</evidence>
<dbReference type="GO" id="GO:0007155">
    <property type="term" value="P:cell adhesion"/>
    <property type="evidence" value="ECO:0007669"/>
    <property type="project" value="InterPro"/>
</dbReference>
<feature type="region of interest" description="Disordered" evidence="3">
    <location>
        <begin position="151"/>
        <end position="170"/>
    </location>
</feature>
<organism evidence="5 6">
    <name type="scientific">Leeuwenhoekiella aestuarii</name>
    <dbReference type="NCBI Taxonomy" id="2249426"/>
    <lineage>
        <taxon>Bacteria</taxon>
        <taxon>Pseudomonadati</taxon>
        <taxon>Bacteroidota</taxon>
        <taxon>Flavobacteriia</taxon>
        <taxon>Flavobacteriales</taxon>
        <taxon>Flavobacteriaceae</taxon>
        <taxon>Leeuwenhoekiella</taxon>
    </lineage>
</organism>
<dbReference type="Proteomes" id="UP000289821">
    <property type="component" value="Unassembled WGS sequence"/>
</dbReference>
<evidence type="ECO:0000256" key="3">
    <source>
        <dbReference type="SAM" id="MobiDB-lite"/>
    </source>
</evidence>
<feature type="region of interest" description="Disordered" evidence="3">
    <location>
        <begin position="391"/>
        <end position="411"/>
    </location>
</feature>
<feature type="compositionally biased region" description="Polar residues" evidence="3">
    <location>
        <begin position="217"/>
        <end position="250"/>
    </location>
</feature>
<dbReference type="OrthoDB" id="931766at2"/>
<feature type="chain" id="PRO_5020908802" description="Curlin associated repeat-containing protein" evidence="4">
    <location>
        <begin position="20"/>
        <end position="498"/>
    </location>
</feature>
<evidence type="ECO:0000313" key="6">
    <source>
        <dbReference type="Proteomes" id="UP000289821"/>
    </source>
</evidence>
<feature type="compositionally biased region" description="Polar residues" evidence="3">
    <location>
        <begin position="30"/>
        <end position="39"/>
    </location>
</feature>